<dbReference type="GO" id="GO:0003963">
    <property type="term" value="F:RNA-3'-phosphate cyclase activity"/>
    <property type="evidence" value="ECO:0007669"/>
    <property type="project" value="UniProtKB-EC"/>
</dbReference>
<comment type="similarity">
    <text evidence="1">Belongs to the RNA 3'-terminal cyclase family. Type 1 subfamily.</text>
</comment>
<reference evidence="10" key="1">
    <citation type="submission" date="2021-01" db="EMBL/GenBank/DDBJ databases">
        <title>Adiantum capillus-veneris genome.</title>
        <authorList>
            <person name="Fang Y."/>
            <person name="Liao Q."/>
        </authorList>
    </citation>
    <scope>NUCLEOTIDE SEQUENCE</scope>
    <source>
        <strain evidence="10">H3</strain>
        <tissue evidence="10">Leaf</tissue>
    </source>
</reference>
<evidence type="ECO:0000256" key="1">
    <source>
        <dbReference type="ARBA" id="ARBA00009206"/>
    </source>
</evidence>
<sequence>MGKRLLQIDGSFGEGGGQVLRTALSLAAITGQAIRIFNIRAGRKKPGLAAQHLTSVRAAASICSASISGDTLNSTCLEFRPSSTVMPGTYSFNVGDGRAGGSAGAASLVLQTVLLPLAIVEGSSTVHVIGGTHVPFSPPISYLEHVYLPVLRNMGLNVTLDLHTWGWNPKGGGSIEVRIVGNPNLQGLKLLERGELKMVRVIAATTKLPDEIKTRMGSDAESSLLGHGFDKSLVDVKGLTCPGLASGRGLFIFPEYAHSTAGFSSLAHGAKVAKEACSDMIAFHESGAPVDEHLGDQIMLPACLAMQESEYVVSNITLHQTTNAWVIELFGLAEVVVNEDSKKVSIIPKGRIAQR</sequence>
<dbReference type="OrthoDB" id="25029at2759"/>
<dbReference type="InterPro" id="IPR017770">
    <property type="entry name" value="RNA3'_term_phos_cyc_type_1"/>
</dbReference>
<evidence type="ECO:0000256" key="2">
    <source>
        <dbReference type="ARBA" id="ARBA00012725"/>
    </source>
</evidence>
<dbReference type="AlphaFoldDB" id="A0A9D4V9S0"/>
<evidence type="ECO:0000256" key="6">
    <source>
        <dbReference type="PIRSR" id="PIRSR005378-1"/>
    </source>
</evidence>
<comment type="caution">
    <text evidence="10">The sequence shown here is derived from an EMBL/GenBank/DDBJ whole genome shotgun (WGS) entry which is preliminary data.</text>
</comment>
<dbReference type="SUPFAM" id="SSF55205">
    <property type="entry name" value="EPT/RTPC-like"/>
    <property type="match status" value="1"/>
</dbReference>
<keyword evidence="3" id="KW-0436">Ligase</keyword>
<dbReference type="Proteomes" id="UP000886520">
    <property type="component" value="Chromosome 2"/>
</dbReference>
<dbReference type="InterPro" id="IPR013791">
    <property type="entry name" value="RNA3'-term_phos_cycl_insert"/>
</dbReference>
<dbReference type="NCBIfam" id="TIGR03399">
    <property type="entry name" value="RNA_3prim_cycl"/>
    <property type="match status" value="1"/>
</dbReference>
<evidence type="ECO:0000256" key="3">
    <source>
        <dbReference type="ARBA" id="ARBA00022598"/>
    </source>
</evidence>
<dbReference type="InterPro" id="IPR037136">
    <property type="entry name" value="RNA3'_phos_cyclase_dom_sf"/>
</dbReference>
<dbReference type="InterPro" id="IPR013792">
    <property type="entry name" value="RNA3'P_cycl/enolpyr_Trfase_a/b"/>
</dbReference>
<dbReference type="GO" id="GO:0006396">
    <property type="term" value="P:RNA processing"/>
    <property type="evidence" value="ECO:0007669"/>
    <property type="project" value="InterPro"/>
</dbReference>
<dbReference type="Gene3D" id="3.30.360.20">
    <property type="entry name" value="RNA 3'-terminal phosphate cyclase, insert domain"/>
    <property type="match status" value="1"/>
</dbReference>
<dbReference type="InterPro" id="IPR036553">
    <property type="entry name" value="RPTC_insert"/>
</dbReference>
<feature type="domain" description="RNA 3'-terminal phosphate cyclase insert" evidence="9">
    <location>
        <begin position="191"/>
        <end position="282"/>
    </location>
</feature>
<dbReference type="InterPro" id="IPR000228">
    <property type="entry name" value="RNA3'_term_phos_cyc"/>
</dbReference>
<evidence type="ECO:0000313" key="11">
    <source>
        <dbReference type="Proteomes" id="UP000886520"/>
    </source>
</evidence>
<dbReference type="GO" id="GO:0005524">
    <property type="term" value="F:ATP binding"/>
    <property type="evidence" value="ECO:0007669"/>
    <property type="project" value="UniProtKB-KW"/>
</dbReference>
<keyword evidence="7" id="KW-0067">ATP-binding</keyword>
<dbReference type="PIRSF" id="PIRSF005378">
    <property type="entry name" value="RNA3'_term_phos_cycl_euk"/>
    <property type="match status" value="1"/>
</dbReference>
<evidence type="ECO:0000256" key="4">
    <source>
        <dbReference type="ARBA" id="ARBA00022741"/>
    </source>
</evidence>
<dbReference type="EMBL" id="JABFUD020000003">
    <property type="protein sequence ID" value="KAI5082485.1"/>
    <property type="molecule type" value="Genomic_DNA"/>
</dbReference>
<feature type="binding site" evidence="7">
    <location>
        <begin position="293"/>
        <end position="297"/>
    </location>
    <ligand>
        <name>ATP</name>
        <dbReference type="ChEBI" id="CHEBI:30616"/>
    </ligand>
</feature>
<dbReference type="EC" id="6.5.1.4" evidence="2"/>
<dbReference type="Pfam" id="PF01137">
    <property type="entry name" value="RTC"/>
    <property type="match status" value="1"/>
</dbReference>
<feature type="active site" description="Tele-AMP-histidine intermediate" evidence="6">
    <location>
        <position position="319"/>
    </location>
</feature>
<evidence type="ECO:0000259" key="9">
    <source>
        <dbReference type="Pfam" id="PF05189"/>
    </source>
</evidence>
<name>A0A9D4V9S0_ADICA</name>
<evidence type="ECO:0000256" key="7">
    <source>
        <dbReference type="PIRSR" id="PIRSR005378-2"/>
    </source>
</evidence>
<dbReference type="Pfam" id="PF05189">
    <property type="entry name" value="RTC_insert"/>
    <property type="match status" value="1"/>
</dbReference>
<keyword evidence="11" id="KW-1185">Reference proteome</keyword>
<organism evidence="10 11">
    <name type="scientific">Adiantum capillus-veneris</name>
    <name type="common">Maidenhair fern</name>
    <dbReference type="NCBI Taxonomy" id="13818"/>
    <lineage>
        <taxon>Eukaryota</taxon>
        <taxon>Viridiplantae</taxon>
        <taxon>Streptophyta</taxon>
        <taxon>Embryophyta</taxon>
        <taxon>Tracheophyta</taxon>
        <taxon>Polypodiopsida</taxon>
        <taxon>Polypodiidae</taxon>
        <taxon>Polypodiales</taxon>
        <taxon>Pteridineae</taxon>
        <taxon>Pteridaceae</taxon>
        <taxon>Vittarioideae</taxon>
        <taxon>Adiantum</taxon>
    </lineage>
</organism>
<comment type="catalytic activity">
    <reaction evidence="5">
        <text>a 3'-end 3'-phospho-ribonucleotide-RNA + ATP = a 3'-end 2',3'-cyclophospho-ribonucleotide-RNA + AMP + diphosphate</text>
        <dbReference type="Rhea" id="RHEA:23976"/>
        <dbReference type="Rhea" id="RHEA-COMP:10463"/>
        <dbReference type="Rhea" id="RHEA-COMP:10464"/>
        <dbReference type="ChEBI" id="CHEBI:30616"/>
        <dbReference type="ChEBI" id="CHEBI:33019"/>
        <dbReference type="ChEBI" id="CHEBI:83062"/>
        <dbReference type="ChEBI" id="CHEBI:83064"/>
        <dbReference type="ChEBI" id="CHEBI:456215"/>
        <dbReference type="EC" id="6.5.1.4"/>
    </reaction>
</comment>
<proteinExistence type="inferred from homology"/>
<gene>
    <name evidence="10" type="ORF">GOP47_0002228</name>
</gene>
<evidence type="ECO:0000259" key="8">
    <source>
        <dbReference type="Pfam" id="PF01137"/>
    </source>
</evidence>
<protein>
    <recommendedName>
        <fullName evidence="2">RNA 3'-terminal-phosphate cyclase (ATP)</fullName>
        <ecNumber evidence="2">6.5.1.4</ecNumber>
    </recommendedName>
</protein>
<dbReference type="PANTHER" id="PTHR11096:SF0">
    <property type="entry name" value="RNA 3'-TERMINAL PHOSPHATE CYCLASE"/>
    <property type="match status" value="1"/>
</dbReference>
<dbReference type="InterPro" id="IPR023797">
    <property type="entry name" value="RNA3'_phos_cyclase_dom"/>
</dbReference>
<feature type="binding site" evidence="7">
    <location>
        <position position="111"/>
    </location>
    <ligand>
        <name>ATP</name>
        <dbReference type="ChEBI" id="CHEBI:30616"/>
    </ligand>
</feature>
<dbReference type="Gene3D" id="3.65.10.20">
    <property type="entry name" value="RNA 3'-terminal phosphate cyclase domain"/>
    <property type="match status" value="1"/>
</dbReference>
<feature type="domain" description="RNA 3'-terminal phosphate cyclase" evidence="8">
    <location>
        <begin position="13"/>
        <end position="334"/>
    </location>
</feature>
<keyword evidence="4 7" id="KW-0547">Nucleotide-binding</keyword>
<dbReference type="PANTHER" id="PTHR11096">
    <property type="entry name" value="RNA 3' TERMINAL PHOSPHATE CYCLASE"/>
    <property type="match status" value="1"/>
</dbReference>
<evidence type="ECO:0000256" key="5">
    <source>
        <dbReference type="ARBA" id="ARBA00024481"/>
    </source>
</evidence>
<dbReference type="SUPFAM" id="SSF52913">
    <property type="entry name" value="RNA 3'-terminal phosphate cyclase, RPTC, insert domain"/>
    <property type="match status" value="1"/>
</dbReference>
<evidence type="ECO:0000313" key="10">
    <source>
        <dbReference type="EMBL" id="KAI5082485.1"/>
    </source>
</evidence>
<accession>A0A9D4V9S0</accession>